<reference evidence="2" key="1">
    <citation type="journal article" date="2019" name="Int. J. Syst. Evol. Microbiol.">
        <title>The Global Catalogue of Microorganisms (GCM) 10K type strain sequencing project: providing services to taxonomists for standard genome sequencing and annotation.</title>
        <authorList>
            <consortium name="The Broad Institute Genomics Platform"/>
            <consortium name="The Broad Institute Genome Sequencing Center for Infectious Disease"/>
            <person name="Wu L."/>
            <person name="Ma J."/>
        </authorList>
    </citation>
    <scope>NUCLEOTIDE SEQUENCE [LARGE SCALE GENOMIC DNA]</scope>
    <source>
        <strain evidence="2">CGMCC 1.12806</strain>
    </source>
</reference>
<name>A0ABQ1H3G5_9GAMM</name>
<evidence type="ECO:0000313" key="2">
    <source>
        <dbReference type="Proteomes" id="UP000627464"/>
    </source>
</evidence>
<dbReference type="Proteomes" id="UP000627464">
    <property type="component" value="Unassembled WGS sequence"/>
</dbReference>
<sequence length="55" mass="6246">MPHHAPRATVFWMIDPIDDVDRRKIKGGYTVNAGNIDPIYLRISTTLMEGINTAY</sequence>
<evidence type="ECO:0000313" key="1">
    <source>
        <dbReference type="EMBL" id="GGA55591.1"/>
    </source>
</evidence>
<protein>
    <submittedName>
        <fullName evidence="1">Uncharacterized protein</fullName>
    </submittedName>
</protein>
<keyword evidence="2" id="KW-1185">Reference proteome</keyword>
<organism evidence="1 2">
    <name type="scientific">Hafnia psychrotolerans</name>
    <dbReference type="NCBI Taxonomy" id="1477018"/>
    <lineage>
        <taxon>Bacteria</taxon>
        <taxon>Pseudomonadati</taxon>
        <taxon>Pseudomonadota</taxon>
        <taxon>Gammaproteobacteria</taxon>
        <taxon>Enterobacterales</taxon>
        <taxon>Hafniaceae</taxon>
        <taxon>Hafnia</taxon>
    </lineage>
</organism>
<accession>A0ABQ1H3G5</accession>
<dbReference type="EMBL" id="BMFZ01000010">
    <property type="protein sequence ID" value="GGA55591.1"/>
    <property type="molecule type" value="Genomic_DNA"/>
</dbReference>
<gene>
    <name evidence="1" type="ORF">GCM10011328_33830</name>
</gene>
<proteinExistence type="predicted"/>
<comment type="caution">
    <text evidence="1">The sequence shown here is derived from an EMBL/GenBank/DDBJ whole genome shotgun (WGS) entry which is preliminary data.</text>
</comment>